<dbReference type="Pfam" id="PF05719">
    <property type="entry name" value="GPP34"/>
    <property type="match status" value="1"/>
</dbReference>
<organism evidence="1 2">
    <name type="scientific">Barrientosiimonas humi</name>
    <dbReference type="NCBI Taxonomy" id="999931"/>
    <lineage>
        <taxon>Bacteria</taxon>
        <taxon>Bacillati</taxon>
        <taxon>Actinomycetota</taxon>
        <taxon>Actinomycetes</taxon>
        <taxon>Micrococcales</taxon>
        <taxon>Dermacoccaceae</taxon>
        <taxon>Barrientosiimonas</taxon>
    </lineage>
</organism>
<dbReference type="GO" id="GO:0070273">
    <property type="term" value="F:phosphatidylinositol-4-phosphate binding"/>
    <property type="evidence" value="ECO:0007669"/>
    <property type="project" value="InterPro"/>
</dbReference>
<dbReference type="EMBL" id="VFOK01000001">
    <property type="protein sequence ID" value="TQL34803.1"/>
    <property type="molecule type" value="Genomic_DNA"/>
</dbReference>
<dbReference type="RefSeq" id="WP_170206904.1">
    <property type="nucleotide sequence ID" value="NZ_CAJTBP010000001.1"/>
</dbReference>
<dbReference type="AlphaFoldDB" id="A0A542XG49"/>
<evidence type="ECO:0000313" key="2">
    <source>
        <dbReference type="Proteomes" id="UP000318336"/>
    </source>
</evidence>
<dbReference type="InterPro" id="IPR008628">
    <property type="entry name" value="GPP34-like"/>
</dbReference>
<gene>
    <name evidence="1" type="ORF">FB554_2982</name>
</gene>
<keyword evidence="2" id="KW-1185">Reference proteome</keyword>
<protein>
    <submittedName>
        <fullName evidence="1">Golgi phosphoprotein 3 GPP34</fullName>
    </submittedName>
</protein>
<proteinExistence type="predicted"/>
<sequence>MTHDIRPGLAALTLLLATDDAGRRVDAQRLGPVMRAAGLAQLLHAGALHDAGDDVRAAGGRPAGATAALLWDACRDGRSWRSAVGRDGRATMASAEDELSRAGLVTFSRHGIGPCRHTAAGVTAAGHTERELLGQRVSTLVRDPDCADPVSVLALGLHAMGIAHTVAVELPTMTRPTEQRLAACWPGPAQGVRRAALDRRITIM</sequence>
<name>A0A542XG49_9MICO</name>
<evidence type="ECO:0000313" key="1">
    <source>
        <dbReference type="EMBL" id="TQL34803.1"/>
    </source>
</evidence>
<accession>A0A542XG49</accession>
<reference evidence="1 2" key="1">
    <citation type="submission" date="2019-06" db="EMBL/GenBank/DDBJ databases">
        <title>Sequencing the genomes of 1000 actinobacteria strains.</title>
        <authorList>
            <person name="Klenk H.-P."/>
        </authorList>
    </citation>
    <scope>NUCLEOTIDE SEQUENCE [LARGE SCALE GENOMIC DNA]</scope>
    <source>
        <strain evidence="1 2">DSM 24617</strain>
    </source>
</reference>
<dbReference type="Proteomes" id="UP000318336">
    <property type="component" value="Unassembled WGS sequence"/>
</dbReference>
<comment type="caution">
    <text evidence="1">The sequence shown here is derived from an EMBL/GenBank/DDBJ whole genome shotgun (WGS) entry which is preliminary data.</text>
</comment>